<dbReference type="Proteomes" id="UP000647133">
    <property type="component" value="Unassembled WGS sequence"/>
</dbReference>
<accession>A0ABR9AGZ4</accession>
<dbReference type="NCBIfam" id="NF047558">
    <property type="entry name" value="TPR_END_plus"/>
    <property type="match status" value="1"/>
</dbReference>
<organism evidence="1 2">
    <name type="scientific">Echinicola arenosa</name>
    <dbReference type="NCBI Taxonomy" id="2774144"/>
    <lineage>
        <taxon>Bacteria</taxon>
        <taxon>Pseudomonadati</taxon>
        <taxon>Bacteroidota</taxon>
        <taxon>Cytophagia</taxon>
        <taxon>Cytophagales</taxon>
        <taxon>Cyclobacteriaceae</taxon>
        <taxon>Echinicola</taxon>
    </lineage>
</organism>
<dbReference type="InterPro" id="IPR053277">
    <property type="entry name" value="Endomembrane_traffic_mod"/>
</dbReference>
<proteinExistence type="predicted"/>
<name>A0ABR9AGZ4_9BACT</name>
<dbReference type="EMBL" id="JACYTQ010000001">
    <property type="protein sequence ID" value="MBD8488011.1"/>
    <property type="molecule type" value="Genomic_DNA"/>
</dbReference>
<reference evidence="1 2" key="1">
    <citation type="submission" date="2020-09" db="EMBL/GenBank/DDBJ databases">
        <title>Echinicola sp. CAU 1574 isolated from sand of Sido Beach.</title>
        <authorList>
            <person name="Kim W."/>
        </authorList>
    </citation>
    <scope>NUCLEOTIDE SEQUENCE [LARGE SCALE GENOMIC DNA]</scope>
    <source>
        <strain evidence="1 2">CAU 1574</strain>
    </source>
</reference>
<gene>
    <name evidence="1" type="ORF">IFO69_04540</name>
</gene>
<protein>
    <submittedName>
        <fullName evidence="1">SIR2 family protein</fullName>
    </submittedName>
</protein>
<dbReference type="InterPro" id="IPR029035">
    <property type="entry name" value="DHS-like_NAD/FAD-binding_dom"/>
</dbReference>
<evidence type="ECO:0000313" key="2">
    <source>
        <dbReference type="Proteomes" id="UP000647133"/>
    </source>
</evidence>
<dbReference type="Pfam" id="PF06552">
    <property type="entry name" value="TOM20_plant"/>
    <property type="match status" value="1"/>
</dbReference>
<dbReference type="SUPFAM" id="SSF48452">
    <property type="entry name" value="TPR-like"/>
    <property type="match status" value="1"/>
</dbReference>
<dbReference type="Pfam" id="PF13289">
    <property type="entry name" value="SIR2_2"/>
    <property type="match status" value="1"/>
</dbReference>
<dbReference type="RefSeq" id="WP_192008732.1">
    <property type="nucleotide sequence ID" value="NZ_JACYTQ010000001.1"/>
</dbReference>
<keyword evidence="2" id="KW-1185">Reference proteome</keyword>
<comment type="caution">
    <text evidence="1">The sequence shown here is derived from an EMBL/GenBank/DDBJ whole genome shotgun (WGS) entry which is preliminary data.</text>
</comment>
<dbReference type="PANTHER" id="PTHR45005">
    <property type="match status" value="1"/>
</dbReference>
<evidence type="ECO:0000313" key="1">
    <source>
        <dbReference type="EMBL" id="MBD8488011.1"/>
    </source>
</evidence>
<dbReference type="SUPFAM" id="SSF52467">
    <property type="entry name" value="DHS-like NAD/FAD-binding domain"/>
    <property type="match status" value="1"/>
</dbReference>
<dbReference type="InterPro" id="IPR011990">
    <property type="entry name" value="TPR-like_helical_dom_sf"/>
</dbReference>
<dbReference type="PANTHER" id="PTHR45005:SF2">
    <property type="entry name" value="PROTEIN HLB1"/>
    <property type="match status" value="1"/>
</dbReference>
<dbReference type="Gene3D" id="3.40.50.1220">
    <property type="entry name" value="TPP-binding domain"/>
    <property type="match status" value="1"/>
</dbReference>
<sequence length="734" mass="85371">MKTITIEELAYLMKDAKEQEEPRPIFFLGAGASKSGNIPLAKEIVKDILDRYSDNPFINKLKESERTYSKLLACLQPHQRNVLLKNYIDNAKVNVTHIYLAQLLKNGYVDYILTVNFDNLMLRALSLFNEFPATYDMAILKDLTTTTFKEQSVVYLHGQHHGLWLLNTDDEMKKVKATLPRIFDSIKNKRQWILIGYSGSDPVFEHIKKLGRFDNGLYWVGYKENEPETKVKDFLNSLNINGHYIQGYDSDSFMLKLNESLGLGQPKILDKPFSSLREMIEGINDINEEEHFKGVKERLEIAKKDIERSIKQFEMKESIQIEQNDLDVDKLKKEIIDLLISKSYDLERVKSIEEKTVELEDDGINSLLSGLYNNWGNKLGDLAKTKLGKESEDMYNQAFKKYEKALEIKHDFHEALYNWGNKIGDLAKMKSGKDVEGLYQQAFEKYEKAVEIQPDFHEALFNWGNKLGSLAEIKSGKEAECLYRQVFDKYEKALEIKPDKYETLYNWGNMLGKLLKTKSGKEAEVLYRQVFNKYEKALEIKPDFHEAFYNWGTYLGDLANTKSGKEAEGLYRRSFIKFEKALEIKPDKYEVFYNWGTYLGQLAEIKLGKEFEDIYRQAFEKFAKALKIKPDYQEALYNWGTYLGNLAETKTGKESEDLYREAIDKSKKAIELGASSYNLSCIYAIKQDKENALKYLEKCLSNNEIEVELVLNDEDWKLYLEDADFILLTDKYKH</sequence>
<dbReference type="Gene3D" id="1.25.40.10">
    <property type="entry name" value="Tetratricopeptide repeat domain"/>
    <property type="match status" value="3"/>
</dbReference>